<keyword evidence="11" id="KW-1185">Reference proteome</keyword>
<name>A0ABY8CFQ9_9ARCH</name>
<evidence type="ECO:0000313" key="10">
    <source>
        <dbReference type="EMBL" id="WEL20057.1"/>
    </source>
</evidence>
<evidence type="ECO:0000256" key="8">
    <source>
        <dbReference type="SAM" id="Phobius"/>
    </source>
</evidence>
<dbReference type="Pfam" id="PF13231">
    <property type="entry name" value="PMT_2"/>
    <property type="match status" value="1"/>
</dbReference>
<dbReference type="RefSeq" id="WP_347721884.1">
    <property type="nucleotide sequence ID" value="NZ_CP104395.1"/>
</dbReference>
<evidence type="ECO:0000256" key="4">
    <source>
        <dbReference type="ARBA" id="ARBA00022679"/>
    </source>
</evidence>
<dbReference type="PANTHER" id="PTHR33908">
    <property type="entry name" value="MANNOSYLTRANSFERASE YKCB-RELATED"/>
    <property type="match status" value="1"/>
</dbReference>
<evidence type="ECO:0000256" key="7">
    <source>
        <dbReference type="ARBA" id="ARBA00023136"/>
    </source>
</evidence>
<feature type="transmembrane region" description="Helical" evidence="8">
    <location>
        <begin position="285"/>
        <end position="310"/>
    </location>
</feature>
<evidence type="ECO:0000256" key="5">
    <source>
        <dbReference type="ARBA" id="ARBA00022692"/>
    </source>
</evidence>
<comment type="subcellular location">
    <subcellularLocation>
        <location evidence="1">Cell membrane</location>
        <topology evidence="1">Multi-pass membrane protein</topology>
    </subcellularLocation>
</comment>
<feature type="domain" description="Glycosyltransferase RgtA/B/C/D-like" evidence="9">
    <location>
        <begin position="74"/>
        <end position="213"/>
    </location>
</feature>
<keyword evidence="7 8" id="KW-0472">Membrane</keyword>
<evidence type="ECO:0000256" key="6">
    <source>
        <dbReference type="ARBA" id="ARBA00022989"/>
    </source>
</evidence>
<evidence type="ECO:0000256" key="3">
    <source>
        <dbReference type="ARBA" id="ARBA00022676"/>
    </source>
</evidence>
<accession>A0ABY8CFQ9</accession>
<evidence type="ECO:0000256" key="2">
    <source>
        <dbReference type="ARBA" id="ARBA00022475"/>
    </source>
</evidence>
<keyword evidence="6 8" id="KW-1133">Transmembrane helix</keyword>
<evidence type="ECO:0000259" key="9">
    <source>
        <dbReference type="Pfam" id="PF13231"/>
    </source>
</evidence>
<gene>
    <name evidence="10" type="primary">arnT</name>
    <name evidence="10" type="ORF">SVXNc_1066</name>
</gene>
<dbReference type="GeneID" id="90590504"/>
<keyword evidence="2" id="KW-1003">Cell membrane</keyword>
<reference evidence="10 11" key="1">
    <citation type="submission" date="2022-09" db="EMBL/GenBank/DDBJ databases">
        <title>Xylan utilization by haloarchaea-nanohaloarchaea associations.</title>
        <authorList>
            <person name="Yakimov M."/>
        </authorList>
    </citation>
    <scope>NUCLEOTIDE SEQUENCE [LARGE SCALE GENOMIC DNA]</scope>
    <source>
        <strain evidence="10 11">SVXNc</strain>
    </source>
</reference>
<feature type="transmembrane region" description="Helical" evidence="8">
    <location>
        <begin position="364"/>
        <end position="380"/>
    </location>
</feature>
<feature type="transmembrane region" description="Helical" evidence="8">
    <location>
        <begin position="124"/>
        <end position="140"/>
    </location>
</feature>
<feature type="transmembrane region" description="Helical" evidence="8">
    <location>
        <begin position="330"/>
        <end position="357"/>
    </location>
</feature>
<feature type="transmembrane region" description="Helical" evidence="8">
    <location>
        <begin position="418"/>
        <end position="436"/>
    </location>
</feature>
<dbReference type="PANTHER" id="PTHR33908:SF11">
    <property type="entry name" value="MEMBRANE PROTEIN"/>
    <property type="match status" value="1"/>
</dbReference>
<feature type="transmembrane region" description="Helical" evidence="8">
    <location>
        <begin position="17"/>
        <end position="37"/>
    </location>
</feature>
<keyword evidence="4" id="KW-0808">Transferase</keyword>
<keyword evidence="5 8" id="KW-0812">Transmembrane</keyword>
<dbReference type="Proteomes" id="UP001218034">
    <property type="component" value="Chromosome"/>
</dbReference>
<feature type="transmembrane region" description="Helical" evidence="8">
    <location>
        <begin position="146"/>
        <end position="165"/>
    </location>
</feature>
<keyword evidence="3" id="KW-0328">Glycosyltransferase</keyword>
<evidence type="ECO:0000313" key="11">
    <source>
        <dbReference type="Proteomes" id="UP001218034"/>
    </source>
</evidence>
<protein>
    <submittedName>
        <fullName evidence="10">Glycosyltransferase of PMT family</fullName>
    </submittedName>
</protein>
<dbReference type="InterPro" id="IPR050297">
    <property type="entry name" value="LipidA_mod_glycosyltrf_83"/>
</dbReference>
<dbReference type="EMBL" id="CP104395">
    <property type="protein sequence ID" value="WEL20057.1"/>
    <property type="molecule type" value="Genomic_DNA"/>
</dbReference>
<organism evidence="10 11">
    <name type="scientific">Candidatus Nanohalococcus occultus</name>
    <dbReference type="NCBI Taxonomy" id="2978047"/>
    <lineage>
        <taxon>Archaea</taxon>
        <taxon>Candidatus Nanohalarchaeota</taxon>
        <taxon>Candidatus Nanohalarchaeota incertae sedis</taxon>
        <taxon>Candidatus Nanohalococcus</taxon>
    </lineage>
</organism>
<dbReference type="InterPro" id="IPR038731">
    <property type="entry name" value="RgtA/B/C-like"/>
</dbReference>
<proteinExistence type="predicted"/>
<evidence type="ECO:0000256" key="1">
    <source>
        <dbReference type="ARBA" id="ARBA00004651"/>
    </source>
</evidence>
<feature type="transmembrane region" description="Helical" evidence="8">
    <location>
        <begin position="94"/>
        <end position="112"/>
    </location>
</feature>
<sequence>MKEQLEELTDRIPDKRFLLLLGILVFAGFLRFKYAFFEGMWIDEGRYGRIAASVSQHLWDYSTNSELYGQITGHPPVYPYLLAISVLIFGNNEFALRIVSPIVSLATIALIYKFGAEIRDRETGLIAAALLSVNPIFWFLSERILIGVTLTFMYTATMLAFWYGLEDRKYSKYSLYAAGPLTLLTVLTKQPGYALGAILPLYFVYRKQDAFRDAWKKRKIRGTALYRELTDRKYYISAGLGILTITPWMLRNMSTCGFPLCSFQRALSFAGRDVTNPAVQHIQGLYFFVSSLPLMLTLPVAAFIFGRLAYAGMKSYEENAELTAYKIATYLGGTVLLFVLMEKLVPMFLLAGLALFTRTDFEKLGWIWAGIGIGFMSIPATKDPRYIVFTMPALILTASLGVRSFTVWLSNLIGRSEIKTFGITALIVLPMVFMGYNQGLGDVQRGGYSHLEPAGDFIDENAPLDSNVAATSNGQFWYYIHPRMAYMPPNNESEFQNFLLEKNISYVEVDVYEPMQPQWTQTGIAPYRLPNSVRAALQSGEISQREAYSRFSNTPEYLTPVRSYGETRSPISSQPQPVVIVYRVERGMLE</sequence>
<feature type="transmembrane region" description="Helical" evidence="8">
    <location>
        <begin position="386"/>
        <end position="406"/>
    </location>
</feature>